<comment type="caution">
    <text evidence="1">The sequence shown here is derived from an EMBL/GenBank/DDBJ whole genome shotgun (WGS) entry which is preliminary data.</text>
</comment>
<name>A0A814AK48_9BILA</name>
<dbReference type="Gene3D" id="3.30.40.10">
    <property type="entry name" value="Zinc/RING finger domain, C3HC4 (zinc finger)"/>
    <property type="match status" value="1"/>
</dbReference>
<gene>
    <name evidence="1" type="ORF">OXX778_LOCUS12076</name>
</gene>
<dbReference type="EMBL" id="CAJNOC010002131">
    <property type="protein sequence ID" value="CAF0914512.1"/>
    <property type="molecule type" value="Genomic_DNA"/>
</dbReference>
<organism evidence="1 2">
    <name type="scientific">Brachionus calyciflorus</name>
    <dbReference type="NCBI Taxonomy" id="104777"/>
    <lineage>
        <taxon>Eukaryota</taxon>
        <taxon>Metazoa</taxon>
        <taxon>Spiralia</taxon>
        <taxon>Gnathifera</taxon>
        <taxon>Rotifera</taxon>
        <taxon>Eurotatoria</taxon>
        <taxon>Monogononta</taxon>
        <taxon>Pseudotrocha</taxon>
        <taxon>Ploima</taxon>
        <taxon>Brachionidae</taxon>
        <taxon>Brachionus</taxon>
    </lineage>
</organism>
<sequence>MPFLLTKKRLPQLGIKKVMELRTRNAELEQRPLPNSKRVVEDTCAICFGKLADATSLVSVKCGHIFINLKKQ</sequence>
<evidence type="ECO:0000313" key="2">
    <source>
        <dbReference type="Proteomes" id="UP000663879"/>
    </source>
</evidence>
<accession>A0A814AK48</accession>
<evidence type="ECO:0000313" key="1">
    <source>
        <dbReference type="EMBL" id="CAF0914512.1"/>
    </source>
</evidence>
<protein>
    <submittedName>
        <fullName evidence="1">Uncharacterized protein</fullName>
    </submittedName>
</protein>
<dbReference type="InterPro" id="IPR013083">
    <property type="entry name" value="Znf_RING/FYVE/PHD"/>
</dbReference>
<keyword evidence="2" id="KW-1185">Reference proteome</keyword>
<proteinExistence type="predicted"/>
<reference evidence="1" key="1">
    <citation type="submission" date="2021-02" db="EMBL/GenBank/DDBJ databases">
        <authorList>
            <person name="Nowell W R."/>
        </authorList>
    </citation>
    <scope>NUCLEOTIDE SEQUENCE</scope>
    <source>
        <strain evidence="1">Ploen Becks lab</strain>
    </source>
</reference>
<dbReference type="Proteomes" id="UP000663879">
    <property type="component" value="Unassembled WGS sequence"/>
</dbReference>
<dbReference type="AlphaFoldDB" id="A0A814AK48"/>
<dbReference type="SUPFAM" id="SSF57850">
    <property type="entry name" value="RING/U-box"/>
    <property type="match status" value="1"/>
</dbReference>